<dbReference type="GO" id="GO:0032481">
    <property type="term" value="P:positive regulation of type I interferon production"/>
    <property type="evidence" value="ECO:0007669"/>
    <property type="project" value="TreeGrafter"/>
</dbReference>
<dbReference type="FunFam" id="3.40.50.10140:FF:000014">
    <property type="entry name" value="TIR domain-containing adapter molecule 2"/>
    <property type="match status" value="1"/>
</dbReference>
<accession>A0A670J450</accession>
<evidence type="ECO:0000256" key="2">
    <source>
        <dbReference type="ARBA" id="ARBA00004236"/>
    </source>
</evidence>
<evidence type="ECO:0000256" key="9">
    <source>
        <dbReference type="ARBA" id="ARBA00022490"/>
    </source>
</evidence>
<comment type="subunit">
    <text evidence="22">Homodimer. Interacts with TLR4, TICAM1, IRF3 and IRF7 in response to LPS. Interacts with IL1R1, IL1RAP, IRAK2, IRAK3 and TRAF6. Interacts with protein kinase-inactive mutants of IRAK1 and IRAK4. Isoform 1 interacts with isoform 2; the interaction occurs in late endosomes and disrupts the interaction between isoform 1 and TICAM1. Interacts with MYD88; the interaction decreases after IL-18 stimulation in a time-dependent manner. Interacts with IL18R1 and IL18RAP. Interacts with TLR2. Interacts with RAB11FIP2.</text>
</comment>
<evidence type="ECO:0000256" key="3">
    <source>
        <dbReference type="ARBA" id="ARBA00004240"/>
    </source>
</evidence>
<evidence type="ECO:0000256" key="10">
    <source>
        <dbReference type="ARBA" id="ARBA00022553"/>
    </source>
</evidence>
<evidence type="ECO:0000256" key="23">
    <source>
        <dbReference type="ARBA" id="ARBA00072691"/>
    </source>
</evidence>
<evidence type="ECO:0000256" key="25">
    <source>
        <dbReference type="SAM" id="MobiDB-lite"/>
    </source>
</evidence>
<dbReference type="GO" id="GO:0006897">
    <property type="term" value="P:endocytosis"/>
    <property type="evidence" value="ECO:0007669"/>
    <property type="project" value="UniProtKB-ARBA"/>
</dbReference>
<dbReference type="GO" id="GO:0006954">
    <property type="term" value="P:inflammatory response"/>
    <property type="evidence" value="ECO:0007669"/>
    <property type="project" value="UniProtKB-KW"/>
</dbReference>
<dbReference type="SUPFAM" id="SSF52200">
    <property type="entry name" value="Toll/Interleukin receptor TIR domain"/>
    <property type="match status" value="1"/>
</dbReference>
<evidence type="ECO:0000256" key="22">
    <source>
        <dbReference type="ARBA" id="ARBA00063028"/>
    </source>
</evidence>
<evidence type="ECO:0000313" key="27">
    <source>
        <dbReference type="Ensembl" id="ENSPMRP00000018314.1"/>
    </source>
</evidence>
<dbReference type="Gene3D" id="3.40.50.10140">
    <property type="entry name" value="Toll/interleukin-1 receptor homology (TIR) domain"/>
    <property type="match status" value="1"/>
</dbReference>
<evidence type="ECO:0000256" key="18">
    <source>
        <dbReference type="ARBA" id="ARBA00023198"/>
    </source>
</evidence>
<evidence type="ECO:0000256" key="24">
    <source>
        <dbReference type="ARBA" id="ARBA00080195"/>
    </source>
</evidence>
<keyword evidence="18" id="KW-0395">Inflammatory response</keyword>
<dbReference type="GeneTree" id="ENSGT00940000165590"/>
<evidence type="ECO:0000313" key="28">
    <source>
        <dbReference type="Proteomes" id="UP000472272"/>
    </source>
</evidence>
<evidence type="ECO:0000256" key="19">
    <source>
        <dbReference type="ARBA" id="ARBA00023273"/>
    </source>
</evidence>
<dbReference type="GO" id="GO:0005769">
    <property type="term" value="C:early endosome"/>
    <property type="evidence" value="ECO:0007669"/>
    <property type="project" value="UniProtKB-SubCell"/>
</dbReference>
<keyword evidence="17" id="KW-0472">Membrane</keyword>
<feature type="compositionally biased region" description="Low complexity" evidence="25">
    <location>
        <begin position="110"/>
        <end position="119"/>
    </location>
</feature>
<organism evidence="27 28">
    <name type="scientific">Podarcis muralis</name>
    <name type="common">Wall lizard</name>
    <name type="synonym">Lacerta muralis</name>
    <dbReference type="NCBI Taxonomy" id="64176"/>
    <lineage>
        <taxon>Eukaryota</taxon>
        <taxon>Metazoa</taxon>
        <taxon>Chordata</taxon>
        <taxon>Craniata</taxon>
        <taxon>Vertebrata</taxon>
        <taxon>Euteleostomi</taxon>
        <taxon>Lepidosauria</taxon>
        <taxon>Squamata</taxon>
        <taxon>Bifurcata</taxon>
        <taxon>Unidentata</taxon>
        <taxon>Episquamata</taxon>
        <taxon>Laterata</taxon>
        <taxon>Lacertibaenia</taxon>
        <taxon>Lacertidae</taxon>
        <taxon>Podarcis</taxon>
    </lineage>
</organism>
<evidence type="ECO:0000256" key="15">
    <source>
        <dbReference type="ARBA" id="ARBA00022859"/>
    </source>
</evidence>
<dbReference type="InterPro" id="IPR046946">
    <property type="entry name" value="TCAM1/2"/>
</dbReference>
<dbReference type="GO" id="GO:0001891">
    <property type="term" value="C:phagocytic cup"/>
    <property type="evidence" value="ECO:0007669"/>
    <property type="project" value="UniProtKB-SubCell"/>
</dbReference>
<keyword evidence="11" id="KW-0399">Innate immunity</keyword>
<proteinExistence type="predicted"/>
<evidence type="ECO:0000256" key="5">
    <source>
        <dbReference type="ARBA" id="ARBA00004496"/>
    </source>
</evidence>
<feature type="domain" description="TIR" evidence="26">
    <location>
        <begin position="132"/>
        <end position="265"/>
    </location>
</feature>
<keyword evidence="14" id="KW-0256">Endoplasmic reticulum</keyword>
<dbReference type="InterPro" id="IPR035897">
    <property type="entry name" value="Toll_tir_struct_dom_sf"/>
</dbReference>
<dbReference type="GO" id="GO:0043123">
    <property type="term" value="P:positive regulation of canonical NF-kappaB signal transduction"/>
    <property type="evidence" value="ECO:0007669"/>
    <property type="project" value="TreeGrafter"/>
</dbReference>
<name>A0A670J450_PODMU</name>
<dbReference type="GO" id="GO:0035666">
    <property type="term" value="P:TRIF-dependent toll-like receptor signaling pathway"/>
    <property type="evidence" value="ECO:0007669"/>
    <property type="project" value="InterPro"/>
</dbReference>
<dbReference type="InterPro" id="IPR000157">
    <property type="entry name" value="TIR_dom"/>
</dbReference>
<dbReference type="PROSITE" id="PS50104">
    <property type="entry name" value="TIR"/>
    <property type="match status" value="1"/>
</dbReference>
<protein>
    <recommendedName>
        <fullName evidence="23">TIR domain-containing adapter molecule 2</fullName>
    </recommendedName>
    <alternativeName>
        <fullName evidence="24">TRIF-related adapter molecule</fullName>
    </alternativeName>
</protein>
<evidence type="ECO:0000256" key="11">
    <source>
        <dbReference type="ARBA" id="ARBA00022588"/>
    </source>
</evidence>
<evidence type="ECO:0000256" key="13">
    <source>
        <dbReference type="ARBA" id="ARBA00022753"/>
    </source>
</evidence>
<dbReference type="GO" id="GO:0005770">
    <property type="term" value="C:late endosome"/>
    <property type="evidence" value="ECO:0007669"/>
    <property type="project" value="UniProtKB-SubCell"/>
</dbReference>
<keyword evidence="12" id="KW-0519">Myristate</keyword>
<feature type="region of interest" description="Disordered" evidence="25">
    <location>
        <begin position="77"/>
        <end position="124"/>
    </location>
</feature>
<dbReference type="GO" id="GO:0005794">
    <property type="term" value="C:Golgi apparatus"/>
    <property type="evidence" value="ECO:0007669"/>
    <property type="project" value="UniProtKB-SubCell"/>
</dbReference>
<reference evidence="27" key="3">
    <citation type="submission" date="2025-09" db="UniProtKB">
        <authorList>
            <consortium name="Ensembl"/>
        </authorList>
    </citation>
    <scope>IDENTIFICATION</scope>
</reference>
<keyword evidence="19" id="KW-0966">Cell projection</keyword>
<evidence type="ECO:0000256" key="7">
    <source>
        <dbReference type="ARBA" id="ARBA00004603"/>
    </source>
</evidence>
<keyword evidence="20" id="KW-0449">Lipoprotein</keyword>
<feature type="region of interest" description="Disordered" evidence="25">
    <location>
        <begin position="1"/>
        <end position="36"/>
    </location>
</feature>
<comment type="function">
    <text evidence="21">Functions as a sorting adapter in different signaling pathways to facilitate downstream signaling leading to type I interferon induction. In TLR4 signaling, physically bridges TLR4 and TICAM1 and functionally transmits signal to TICAM1 in early endosomes after endocytosis of TLR4. In TLR2 signaling, physically bridges TLR2 and MYD88 and is required for the TLR2-dependent movement of MYD88 to endosomes following ligand engagement. Involved in IL-18 signaling and is proposed to function as a sorting adapter for MYD88 in IL-18 signaling during adaptive immune response. Forms a complex with RAB11FIP2 that is recruited to the phagosomes to promote the activation of the actin-regulatory GTPases RAC1 and CDC42 and subsequent phagocytosis of Gram-negative bacteria.</text>
</comment>
<keyword evidence="8" id="KW-1003">Cell membrane</keyword>
<keyword evidence="16" id="KW-0333">Golgi apparatus</keyword>
<dbReference type="Ensembl" id="ENSPMRT00000019477.1">
    <property type="protein sequence ID" value="ENSPMRP00000018314.1"/>
    <property type="gene ID" value="ENSPMRG00000012053.1"/>
</dbReference>
<keyword evidence="10" id="KW-0597">Phosphoprotein</keyword>
<comment type="subcellular location">
    <subcellularLocation>
        <location evidence="2">Cell membrane</location>
    </subcellularLocation>
    <subcellularLocation>
        <location evidence="1">Cell projection</location>
        <location evidence="1">Phagocytic cup</location>
    </subcellularLocation>
    <subcellularLocation>
        <location evidence="5">Cytoplasm</location>
    </subcellularLocation>
    <subcellularLocation>
        <location evidence="4">Early endosome</location>
    </subcellularLocation>
    <subcellularLocation>
        <location evidence="3">Endoplasmic reticulum</location>
    </subcellularLocation>
    <subcellularLocation>
        <location evidence="6">Golgi apparatus</location>
    </subcellularLocation>
    <subcellularLocation>
        <location evidence="7">Late endosome</location>
    </subcellularLocation>
</comment>
<dbReference type="GO" id="GO:0005783">
    <property type="term" value="C:endoplasmic reticulum"/>
    <property type="evidence" value="ECO:0007669"/>
    <property type="project" value="UniProtKB-SubCell"/>
</dbReference>
<dbReference type="GO" id="GO:2000494">
    <property type="term" value="P:positive regulation of interleukin-18-mediated signaling pathway"/>
    <property type="evidence" value="ECO:0007669"/>
    <property type="project" value="UniProtKB-ARBA"/>
</dbReference>
<reference evidence="27" key="2">
    <citation type="submission" date="2025-08" db="UniProtKB">
        <authorList>
            <consortium name="Ensembl"/>
        </authorList>
    </citation>
    <scope>IDENTIFICATION</scope>
</reference>
<evidence type="ECO:0000256" key="12">
    <source>
        <dbReference type="ARBA" id="ARBA00022707"/>
    </source>
</evidence>
<dbReference type="GO" id="GO:0035591">
    <property type="term" value="F:signaling adaptor activity"/>
    <property type="evidence" value="ECO:0007669"/>
    <property type="project" value="TreeGrafter"/>
</dbReference>
<feature type="compositionally biased region" description="Polar residues" evidence="25">
    <location>
        <begin position="1"/>
        <end position="10"/>
    </location>
</feature>
<evidence type="ECO:0000256" key="21">
    <source>
        <dbReference type="ARBA" id="ARBA00056963"/>
    </source>
</evidence>
<evidence type="ECO:0000256" key="20">
    <source>
        <dbReference type="ARBA" id="ARBA00023288"/>
    </source>
</evidence>
<keyword evidence="15" id="KW-0391">Immunity</keyword>
<keyword evidence="13" id="KW-0967">Endosome</keyword>
<reference evidence="27 28" key="1">
    <citation type="journal article" date="2019" name="Proc. Natl. Acad. Sci. U.S.A.">
        <title>Regulatory changes in pterin and carotenoid genes underlie balanced color polymorphisms in the wall lizard.</title>
        <authorList>
            <person name="Andrade P."/>
            <person name="Pinho C."/>
            <person name="Perez I de Lanuza G."/>
            <person name="Afonso S."/>
            <person name="Brejcha J."/>
            <person name="Rubin C.J."/>
            <person name="Wallerman O."/>
            <person name="Pereira P."/>
            <person name="Sabatino S.J."/>
            <person name="Bellati A."/>
            <person name="Pellitteri-Rosa D."/>
            <person name="Bosakova Z."/>
            <person name="Bunikis I."/>
            <person name="Carretero M.A."/>
            <person name="Feiner N."/>
            <person name="Marsik P."/>
            <person name="Pauperio F."/>
            <person name="Salvi D."/>
            <person name="Soler L."/>
            <person name="While G.M."/>
            <person name="Uller T."/>
            <person name="Font E."/>
            <person name="Andersson L."/>
            <person name="Carneiro M."/>
        </authorList>
    </citation>
    <scope>NUCLEOTIDE SEQUENCE</scope>
</reference>
<dbReference type="PANTHER" id="PTHR47230">
    <property type="entry name" value="TIR DOMAIN-CONTAINING ADAPTER MOLECULE 1"/>
    <property type="match status" value="1"/>
</dbReference>
<evidence type="ECO:0000256" key="4">
    <source>
        <dbReference type="ARBA" id="ARBA00004412"/>
    </source>
</evidence>
<keyword evidence="28" id="KW-1185">Reference proteome</keyword>
<evidence type="ECO:0000259" key="26">
    <source>
        <dbReference type="PROSITE" id="PS50104"/>
    </source>
</evidence>
<evidence type="ECO:0000256" key="17">
    <source>
        <dbReference type="ARBA" id="ARBA00023136"/>
    </source>
</evidence>
<dbReference type="AlphaFoldDB" id="A0A670J450"/>
<dbReference type="PANTHER" id="PTHR47230:SF2">
    <property type="entry name" value="TIR DOMAIN-CONTAINING ADAPTER MOLECULE 2"/>
    <property type="match status" value="1"/>
</dbReference>
<dbReference type="Proteomes" id="UP000472272">
    <property type="component" value="Chromosome 11"/>
</dbReference>
<evidence type="ECO:0000256" key="14">
    <source>
        <dbReference type="ARBA" id="ARBA00022824"/>
    </source>
</evidence>
<evidence type="ECO:0000256" key="6">
    <source>
        <dbReference type="ARBA" id="ARBA00004555"/>
    </source>
</evidence>
<sequence>MSCFPFSQQRPDVKGAETQRLPATTSSGGEKLDVPGRLRRGEKDQAHLLDRLEKLGYLIVFRSGCFAAMGNGNSKRTFPFSPRNSVKDNRASPGQEGFKQKPKTFELSLGEETSGNTNTEEIHSSDEDAGDVFYRFVVLHAEEDVEEAARVQDLLQNEFCIKPGIIFAEMPGGRHLFENLNDAMNGSAWIIILLTENFLSELWCEFQFCTCLFSALTIPHKGYTVIPMRPRNNPLPRERTPFILQTINTLQEDSPGFAQQVKNIFQDSRYRQQQAIWQYEKKKEEVQKLLEWQTY</sequence>
<evidence type="ECO:0000256" key="8">
    <source>
        <dbReference type="ARBA" id="ARBA00022475"/>
    </source>
</evidence>
<dbReference type="GO" id="GO:0045087">
    <property type="term" value="P:innate immune response"/>
    <property type="evidence" value="ECO:0007669"/>
    <property type="project" value="UniProtKB-KW"/>
</dbReference>
<dbReference type="GO" id="GO:0071651">
    <property type="term" value="P:positive regulation of chemokine (C-C motif) ligand 5 production"/>
    <property type="evidence" value="ECO:0007669"/>
    <property type="project" value="UniProtKB-ARBA"/>
</dbReference>
<evidence type="ECO:0000256" key="1">
    <source>
        <dbReference type="ARBA" id="ARBA00004231"/>
    </source>
</evidence>
<evidence type="ECO:0000256" key="16">
    <source>
        <dbReference type="ARBA" id="ARBA00023034"/>
    </source>
</evidence>
<keyword evidence="9" id="KW-0963">Cytoplasm</keyword>